<accession>A0ABS8WSL8</accession>
<evidence type="ECO:0000256" key="1">
    <source>
        <dbReference type="SAM" id="Phobius"/>
    </source>
</evidence>
<keyword evidence="1" id="KW-0812">Transmembrane</keyword>
<comment type="caution">
    <text evidence="2">The sequence shown here is derived from an EMBL/GenBank/DDBJ whole genome shotgun (WGS) entry which is preliminary data.</text>
</comment>
<feature type="non-terminal residue" evidence="2">
    <location>
        <position position="129"/>
    </location>
</feature>
<keyword evidence="3" id="KW-1185">Reference proteome</keyword>
<gene>
    <name evidence="2" type="ORF">HAX54_052790</name>
</gene>
<dbReference type="EMBL" id="JACEIK010009663">
    <property type="protein sequence ID" value="MCE3052503.1"/>
    <property type="molecule type" value="Genomic_DNA"/>
</dbReference>
<keyword evidence="1" id="KW-1133">Transmembrane helix</keyword>
<evidence type="ECO:0000313" key="3">
    <source>
        <dbReference type="Proteomes" id="UP000823775"/>
    </source>
</evidence>
<sequence>MVREGFGNKEAFIFNATLLGNGYGDSPKRRTLYGKSTFPHKLGLLGLGVSYLYMVSESGPFLFELLVHAPVGPGVKANLERMNHLSRDIMLALQLLTVAFSLFNISWVLPRAVEETIGSCRGLARRKYH</sequence>
<organism evidence="2 3">
    <name type="scientific">Datura stramonium</name>
    <name type="common">Jimsonweed</name>
    <name type="synonym">Common thornapple</name>
    <dbReference type="NCBI Taxonomy" id="4076"/>
    <lineage>
        <taxon>Eukaryota</taxon>
        <taxon>Viridiplantae</taxon>
        <taxon>Streptophyta</taxon>
        <taxon>Embryophyta</taxon>
        <taxon>Tracheophyta</taxon>
        <taxon>Spermatophyta</taxon>
        <taxon>Magnoliopsida</taxon>
        <taxon>eudicotyledons</taxon>
        <taxon>Gunneridae</taxon>
        <taxon>Pentapetalae</taxon>
        <taxon>asterids</taxon>
        <taxon>lamiids</taxon>
        <taxon>Solanales</taxon>
        <taxon>Solanaceae</taxon>
        <taxon>Solanoideae</taxon>
        <taxon>Datureae</taxon>
        <taxon>Datura</taxon>
    </lineage>
</organism>
<feature type="transmembrane region" description="Helical" evidence="1">
    <location>
        <begin position="38"/>
        <end position="56"/>
    </location>
</feature>
<feature type="transmembrane region" description="Helical" evidence="1">
    <location>
        <begin position="89"/>
        <end position="109"/>
    </location>
</feature>
<dbReference type="Proteomes" id="UP000823775">
    <property type="component" value="Unassembled WGS sequence"/>
</dbReference>
<name>A0ABS8WSL8_DATST</name>
<reference evidence="2 3" key="1">
    <citation type="journal article" date="2021" name="BMC Genomics">
        <title>Datura genome reveals duplications of psychoactive alkaloid biosynthetic genes and high mutation rate following tissue culture.</title>
        <authorList>
            <person name="Rajewski A."/>
            <person name="Carter-House D."/>
            <person name="Stajich J."/>
            <person name="Litt A."/>
        </authorList>
    </citation>
    <scope>NUCLEOTIDE SEQUENCE [LARGE SCALE GENOMIC DNA]</scope>
    <source>
        <strain evidence="2">AR-01</strain>
    </source>
</reference>
<evidence type="ECO:0000313" key="2">
    <source>
        <dbReference type="EMBL" id="MCE3052503.1"/>
    </source>
</evidence>
<proteinExistence type="predicted"/>
<protein>
    <submittedName>
        <fullName evidence="2">Uncharacterized protein</fullName>
    </submittedName>
</protein>
<keyword evidence="1" id="KW-0472">Membrane</keyword>